<dbReference type="PROSITE" id="PS51257">
    <property type="entry name" value="PROKAR_LIPOPROTEIN"/>
    <property type="match status" value="1"/>
</dbReference>
<sequence>MYYRIAIVVLLVGLVMGCGSASIDDYKDEQQSNQKIDLKNFFEGKLIARGVVLDYQGKVTRRFSVDMQASWEGNVGTLEEWFQFADGEKSERTWVITKLADGNYTGTANDITGVATGEAEGFALRWKYDMTLVVDEDSYDVVFDDWLFQVTDDEIINRSFIKKWGVTVGEVILSIRKLP</sequence>
<dbReference type="Proteomes" id="UP001157439">
    <property type="component" value="Unassembled WGS sequence"/>
</dbReference>
<evidence type="ECO:0008006" key="3">
    <source>
        <dbReference type="Google" id="ProtNLM"/>
    </source>
</evidence>
<comment type="caution">
    <text evidence="1">The sequence shown here is derived from an EMBL/GenBank/DDBJ whole genome shotgun (WGS) entry which is preliminary data.</text>
</comment>
<accession>A0AA37WZR0</accession>
<evidence type="ECO:0000313" key="2">
    <source>
        <dbReference type="Proteomes" id="UP001157439"/>
    </source>
</evidence>
<dbReference type="EMBL" id="BSPO01000003">
    <property type="protein sequence ID" value="GLS84066.1"/>
    <property type="molecule type" value="Genomic_DNA"/>
</dbReference>
<dbReference type="AlphaFoldDB" id="A0AA37WZR0"/>
<protein>
    <recommendedName>
        <fullName evidence="3">DUF3833 domain-containing protein</fullName>
    </recommendedName>
</protein>
<reference evidence="1 2" key="1">
    <citation type="journal article" date="2014" name="Int. J. Syst. Evol. Microbiol.">
        <title>Complete genome sequence of Corynebacterium casei LMG S-19264T (=DSM 44701T), isolated from a smear-ripened cheese.</title>
        <authorList>
            <consortium name="US DOE Joint Genome Institute (JGI-PGF)"/>
            <person name="Walter F."/>
            <person name="Albersmeier A."/>
            <person name="Kalinowski J."/>
            <person name="Ruckert C."/>
        </authorList>
    </citation>
    <scope>NUCLEOTIDE SEQUENCE [LARGE SCALE GENOMIC DNA]</scope>
    <source>
        <strain evidence="1 2">NBRC 112785</strain>
    </source>
</reference>
<dbReference type="RefSeq" id="WP_095498448.1">
    <property type="nucleotide sequence ID" value="NZ_BSPO01000003.1"/>
</dbReference>
<gene>
    <name evidence="1" type="ORF">GCM10007894_20430</name>
</gene>
<name>A0AA37WZR0_9GAMM</name>
<dbReference type="InterPro" id="IPR024409">
    <property type="entry name" value="DUF3833"/>
</dbReference>
<evidence type="ECO:0000313" key="1">
    <source>
        <dbReference type="EMBL" id="GLS84066.1"/>
    </source>
</evidence>
<dbReference type="Pfam" id="PF12915">
    <property type="entry name" value="DUF3833"/>
    <property type="match status" value="1"/>
</dbReference>
<proteinExistence type="predicted"/>
<organism evidence="1 2">
    <name type="scientific">Paraferrimonas haliotis</name>
    <dbReference type="NCBI Taxonomy" id="2013866"/>
    <lineage>
        <taxon>Bacteria</taxon>
        <taxon>Pseudomonadati</taxon>
        <taxon>Pseudomonadota</taxon>
        <taxon>Gammaproteobacteria</taxon>
        <taxon>Alteromonadales</taxon>
        <taxon>Ferrimonadaceae</taxon>
        <taxon>Paraferrimonas</taxon>
    </lineage>
</organism>
<keyword evidence="2" id="KW-1185">Reference proteome</keyword>